<organism evidence="2 3">
    <name type="scientific">Cytobacillus firmus</name>
    <name type="common">Bacillus firmus</name>
    <dbReference type="NCBI Taxonomy" id="1399"/>
    <lineage>
        <taxon>Bacteria</taxon>
        <taxon>Bacillati</taxon>
        <taxon>Bacillota</taxon>
        <taxon>Bacilli</taxon>
        <taxon>Bacillales</taxon>
        <taxon>Bacillaceae</taxon>
        <taxon>Cytobacillus</taxon>
    </lineage>
</organism>
<keyword evidence="3" id="KW-1185">Reference proteome</keyword>
<evidence type="ECO:0000259" key="1">
    <source>
        <dbReference type="Pfam" id="PF25250"/>
    </source>
</evidence>
<comment type="caution">
    <text evidence="2">The sequence shown here is derived from an EMBL/GenBank/DDBJ whole genome shotgun (WGS) entry which is preliminary data.</text>
</comment>
<accession>A0A366K5E8</accession>
<dbReference type="OrthoDB" id="2381017at2"/>
<dbReference type="EMBL" id="QNSF01000001">
    <property type="protein sequence ID" value="RBP96512.1"/>
    <property type="molecule type" value="Genomic_DNA"/>
</dbReference>
<dbReference type="AlphaFoldDB" id="A0A366K5E8"/>
<evidence type="ECO:0000313" key="3">
    <source>
        <dbReference type="Proteomes" id="UP000252731"/>
    </source>
</evidence>
<dbReference type="RefSeq" id="WP_113881028.1">
    <property type="nucleotide sequence ID" value="NZ_QNSF01000001.1"/>
</dbReference>
<sequence length="240" mass="26713">MRKNNGCGCGKGHSSGKCPAMPACDTAKSHDHFCEVTGPVVRGTEVETVIGQVPIQALTESEIHLPDYASDIKVIRKNIFLTQCEAVPFRPATGTTTNIVKVFVEGFIHKNIQYVEDCDGYVKDYMVNVPFKCFTRVTLPAPIPVPALSSKNSDNREIRELAKDGMGADRCTFGSNTFENLNEPIHCKLVSWNLTEANFLKNFDKWGRFNKLTEKDDINLVIRLTQTQFTPATGLLPEEE</sequence>
<reference evidence="2 3" key="1">
    <citation type="submission" date="2018-06" db="EMBL/GenBank/DDBJ databases">
        <title>Freshwater and sediment microbial communities from various areas in North America, analyzing microbe dynamics in response to fracking.</title>
        <authorList>
            <person name="Lamendella R."/>
        </authorList>
    </citation>
    <scope>NUCLEOTIDE SEQUENCE [LARGE SCALE GENOMIC DNA]</scope>
    <source>
        <strain evidence="2 3">14_TX</strain>
    </source>
</reference>
<dbReference type="NCBIfam" id="NF045794">
    <property type="entry name" value="CsxC_fam"/>
    <property type="match status" value="1"/>
</dbReference>
<dbReference type="Proteomes" id="UP000252731">
    <property type="component" value="Unassembled WGS sequence"/>
</dbReference>
<feature type="domain" description="DUF7852" evidence="1">
    <location>
        <begin position="48"/>
        <end position="116"/>
    </location>
</feature>
<gene>
    <name evidence="2" type="ORF">DFO70_101324</name>
</gene>
<evidence type="ECO:0000313" key="2">
    <source>
        <dbReference type="EMBL" id="RBP96512.1"/>
    </source>
</evidence>
<name>A0A366K5E8_CYTFI</name>
<dbReference type="InterPro" id="IPR054845">
    <property type="entry name" value="Exosporium_prot_C"/>
</dbReference>
<proteinExistence type="predicted"/>
<dbReference type="InterPro" id="IPR057174">
    <property type="entry name" value="DUF7852"/>
</dbReference>
<dbReference type="Pfam" id="PF25250">
    <property type="entry name" value="DUF7852"/>
    <property type="match status" value="1"/>
</dbReference>
<protein>
    <recommendedName>
        <fullName evidence="1">DUF7852 domain-containing protein</fullName>
    </recommendedName>
</protein>